<evidence type="ECO:0000256" key="1">
    <source>
        <dbReference type="SAM" id="MobiDB-lite"/>
    </source>
</evidence>
<protein>
    <submittedName>
        <fullName evidence="2">Uncharacterized protein</fullName>
    </submittedName>
</protein>
<dbReference type="HOGENOM" id="CLU_069173_0_0_1"/>
<organism evidence="2">
    <name type="scientific">Cryptococcus bacillisporus CA1280</name>
    <dbReference type="NCBI Taxonomy" id="1296109"/>
    <lineage>
        <taxon>Eukaryota</taxon>
        <taxon>Fungi</taxon>
        <taxon>Dikarya</taxon>
        <taxon>Basidiomycota</taxon>
        <taxon>Agaricomycotina</taxon>
        <taxon>Tremellomycetes</taxon>
        <taxon>Tremellales</taxon>
        <taxon>Cryptococcaceae</taxon>
        <taxon>Cryptococcus</taxon>
        <taxon>Cryptococcus gattii species complex</taxon>
    </lineage>
</organism>
<dbReference type="OrthoDB" id="2577830at2759"/>
<gene>
    <name evidence="2" type="ORF">I312_05489</name>
</gene>
<dbReference type="InterPro" id="IPR008160">
    <property type="entry name" value="Collagen"/>
</dbReference>
<dbReference type="EMBL" id="KN847990">
    <property type="protein sequence ID" value="KIR45159.1"/>
    <property type="molecule type" value="Genomic_DNA"/>
</dbReference>
<dbReference type="Pfam" id="PF01391">
    <property type="entry name" value="Collagen"/>
    <property type="match status" value="1"/>
</dbReference>
<sequence length="345" mass="37721">MVRIAMPPQVYQDPVLAAHPILQAHVENRYVETPVADDVLLSLNEEIFHPSAIPGQSMTRKRSAVRSFVTAVHEAQAQHLYRGLLQGQPGPPGDIGPRGERGVRGPTGPAGSQGPRGPPGPPAPLGITKDEILVLFKEFKQEVKSMLDESNAEFKQEVKTMLDDSTAGLKMDIENLRKEIKMAPFIQEPPRHNASSISSLGIYNAKFVPVPSTIDERDSPDGLASLLSSCNTRHELCQWYEYYHGEVPEGGPFGEGGAVLSDRELRGAILSRLIPYVLWEDTGKLVPFTLNWGSSRTGDISISFAQDFLVDPATRNTKDVKHKIAAVGSDSVQSAQAFIVKLKKL</sequence>
<feature type="region of interest" description="Disordered" evidence="1">
    <location>
        <begin position="82"/>
        <end position="127"/>
    </location>
</feature>
<evidence type="ECO:0000313" key="2">
    <source>
        <dbReference type="EMBL" id="KIR45159.1"/>
    </source>
</evidence>
<reference evidence="2" key="1">
    <citation type="submission" date="2015-01" db="EMBL/GenBank/DDBJ databases">
        <title>The Genome Sequence of Cryptococcus gattii CA1280.</title>
        <authorList>
            <consortium name="The Broad Institute Genomics Platform"/>
            <person name="Cuomo C."/>
            <person name="Litvintseva A."/>
            <person name="Chen Y."/>
            <person name="Heitman J."/>
            <person name="Sun S."/>
            <person name="Springer D."/>
            <person name="Dromer F."/>
            <person name="Young S."/>
            <person name="Zeng Q."/>
            <person name="Gargeya S."/>
            <person name="Abouelleil A."/>
            <person name="Alvarado L."/>
            <person name="Chapman S.B."/>
            <person name="Gainer-Dewar J."/>
            <person name="Goldberg J."/>
            <person name="Griggs A."/>
            <person name="Gujja S."/>
            <person name="Hansen M."/>
            <person name="Howarth C."/>
            <person name="Imamovic A."/>
            <person name="Larimer J."/>
            <person name="Murphy C."/>
            <person name="Naylor J."/>
            <person name="Pearson M."/>
            <person name="Priest M."/>
            <person name="Roberts A."/>
            <person name="Saif S."/>
            <person name="Shea T."/>
            <person name="Sykes S."/>
            <person name="Wortman J."/>
            <person name="Nusbaum C."/>
            <person name="Birren B."/>
        </authorList>
    </citation>
    <scope>NUCLEOTIDE SEQUENCE [LARGE SCALE GENOMIC DNA]</scope>
    <source>
        <strain evidence="2">CA1280</strain>
    </source>
</reference>
<proteinExistence type="predicted"/>
<dbReference type="AlphaFoldDB" id="A0A0D0VF93"/>
<accession>A0A0D0VF93</accession>
<name>A0A0D0VF93_CRYGA</name>